<dbReference type="Proteomes" id="UP000287865">
    <property type="component" value="Unassembled WGS sequence"/>
</dbReference>
<keyword evidence="1" id="KW-0732">Signal</keyword>
<protein>
    <submittedName>
        <fullName evidence="2">Putative lipoprotein YajG</fullName>
    </submittedName>
</protein>
<keyword evidence="5" id="KW-1185">Reference proteome</keyword>
<dbReference type="Pfam" id="PF03923">
    <property type="entry name" value="Lipoprotein_16"/>
    <property type="match status" value="1"/>
</dbReference>
<dbReference type="EMBL" id="QLMD01000001">
    <property type="protein sequence ID" value="RAK01862.1"/>
    <property type="molecule type" value="Genomic_DNA"/>
</dbReference>
<dbReference type="OrthoDB" id="6237292at2"/>
<dbReference type="InterPro" id="IPR005619">
    <property type="entry name" value="Uncharacterised_YajG"/>
</dbReference>
<dbReference type="RefSeq" id="WP_111568326.1">
    <property type="nucleotide sequence ID" value="NZ_PIPK01000001.1"/>
</dbReference>
<evidence type="ECO:0000256" key="1">
    <source>
        <dbReference type="SAM" id="SignalP"/>
    </source>
</evidence>
<evidence type="ECO:0000313" key="4">
    <source>
        <dbReference type="Proteomes" id="UP000249203"/>
    </source>
</evidence>
<feature type="chain" id="PRO_5016330196" evidence="1">
    <location>
        <begin position="21"/>
        <end position="185"/>
    </location>
</feature>
<dbReference type="EMBL" id="PIPK01000001">
    <property type="protein sequence ID" value="RUO28671.1"/>
    <property type="molecule type" value="Genomic_DNA"/>
</dbReference>
<feature type="signal peptide" evidence="1">
    <location>
        <begin position="1"/>
        <end position="20"/>
    </location>
</feature>
<sequence>MIKKQMVAALLSLAFLGACQSTPTPVSLNPQVSTQPSGDAVRLQVRDQRAHNYVMRLKTNDQTAEFATADPTLASLISERVGQRWSVRDDAPVELEIIIRDALFVVQQGSLRHDTQHNIRLYTKVTSAERETEKTFTGSRESNGPLRADQRRIEREFADLLGSVLNDVLNDETLTNRIREAQHAQ</sequence>
<proteinExistence type="predicted"/>
<reference evidence="3 5" key="1">
    <citation type="journal article" date="2018" name="Front. Microbiol.">
        <title>Genome-Based Analysis Reveals the Taxonomy and Diversity of the Family Idiomarinaceae.</title>
        <authorList>
            <person name="Liu Y."/>
            <person name="Lai Q."/>
            <person name="Shao Z."/>
        </authorList>
    </citation>
    <scope>NUCLEOTIDE SEQUENCE [LARGE SCALE GENOMIC DNA]</scope>
    <source>
        <strain evidence="3 5">CF12-14</strain>
    </source>
</reference>
<evidence type="ECO:0000313" key="5">
    <source>
        <dbReference type="Proteomes" id="UP000287865"/>
    </source>
</evidence>
<comment type="caution">
    <text evidence="2">The sequence shown here is derived from an EMBL/GenBank/DDBJ whole genome shotgun (WGS) entry which is preliminary data.</text>
</comment>
<dbReference type="Proteomes" id="UP000249203">
    <property type="component" value="Unassembled WGS sequence"/>
</dbReference>
<accession>A0A327X881</accession>
<dbReference type="PROSITE" id="PS51257">
    <property type="entry name" value="PROKAR_LIPOPROTEIN"/>
    <property type="match status" value="1"/>
</dbReference>
<evidence type="ECO:0000313" key="3">
    <source>
        <dbReference type="EMBL" id="RUO28671.1"/>
    </source>
</evidence>
<evidence type="ECO:0000313" key="2">
    <source>
        <dbReference type="EMBL" id="RAK01862.1"/>
    </source>
</evidence>
<organism evidence="2 4">
    <name type="scientific">Aliidiomarina maris</name>
    <dbReference type="NCBI Taxonomy" id="531312"/>
    <lineage>
        <taxon>Bacteria</taxon>
        <taxon>Pseudomonadati</taxon>
        <taxon>Pseudomonadota</taxon>
        <taxon>Gammaproteobacteria</taxon>
        <taxon>Alteromonadales</taxon>
        <taxon>Idiomarinaceae</taxon>
        <taxon>Aliidiomarina</taxon>
    </lineage>
</organism>
<dbReference type="AlphaFoldDB" id="A0A327X881"/>
<name>A0A327X881_9GAMM</name>
<reference evidence="2 4" key="2">
    <citation type="submission" date="2018-06" db="EMBL/GenBank/DDBJ databases">
        <title>Genomic Encyclopedia of Type Strains, Phase III (KMG-III): the genomes of soil and plant-associated and newly described type strains.</title>
        <authorList>
            <person name="Whitman W."/>
        </authorList>
    </citation>
    <scope>NUCLEOTIDE SEQUENCE [LARGE SCALE GENOMIC DNA]</scope>
    <source>
        <strain evidence="2 4">CGMCC 1.15366</strain>
    </source>
</reference>
<gene>
    <name evidence="2" type="ORF">B0I24_101502</name>
    <name evidence="3" type="ORF">CWE07_02440</name>
</gene>
<keyword evidence="2" id="KW-0449">Lipoprotein</keyword>